<dbReference type="KEGG" id="nti:DNFV4_01357"/>
<evidence type="ECO:0000313" key="3">
    <source>
        <dbReference type="EMBL" id="CAI4030925.1"/>
    </source>
</evidence>
<keyword evidence="1" id="KW-0175">Coiled coil</keyword>
<dbReference type="AlphaFoldDB" id="A0AA86MXV5"/>
<evidence type="ECO:0000256" key="1">
    <source>
        <dbReference type="SAM" id="Coils"/>
    </source>
</evidence>
<dbReference type="Gene3D" id="1.10.150.320">
    <property type="entry name" value="Photosystem II 12 kDa extrinsic protein"/>
    <property type="match status" value="1"/>
</dbReference>
<dbReference type="Proteomes" id="UP001179121">
    <property type="component" value="Chromosome"/>
</dbReference>
<accession>A0AA86MXV5</accession>
<proteinExistence type="predicted"/>
<dbReference type="EMBL" id="OX365700">
    <property type="protein sequence ID" value="CAI4030925.1"/>
    <property type="molecule type" value="Genomic_DNA"/>
</dbReference>
<feature type="compositionally biased region" description="Low complexity" evidence="2">
    <location>
        <begin position="170"/>
        <end position="181"/>
    </location>
</feature>
<feature type="coiled-coil region" evidence="1">
    <location>
        <begin position="33"/>
        <end position="134"/>
    </location>
</feature>
<gene>
    <name evidence="3" type="ORF">DNFV4_01357</name>
</gene>
<keyword evidence="4" id="KW-1185">Reference proteome</keyword>
<feature type="region of interest" description="Disordered" evidence="2">
    <location>
        <begin position="135"/>
        <end position="189"/>
    </location>
</feature>
<evidence type="ECO:0000256" key="2">
    <source>
        <dbReference type="SAM" id="MobiDB-lite"/>
    </source>
</evidence>
<dbReference type="PROSITE" id="PS51257">
    <property type="entry name" value="PROKAR_LIPOPROTEIN"/>
    <property type="match status" value="1"/>
</dbReference>
<protein>
    <recommendedName>
        <fullName evidence="5">Helix-hairpin-helix domain-containing protein</fullName>
    </recommendedName>
</protein>
<sequence>MKPIYAVTGALLTACLVGGCVSSGKYNEVVAEKDATVTELERTRSQKTALEQQVKTLKELNVKFSNEAQAARDELQRIEHGRDKERSSVDAHTKELEQKVAQLSAQQRSLRHEYEDVKRHNETLKSLVARYQKELKDRSPVPVPGSAQPPSLSLPGAPVPGPSAAPPPGLGAKAAPSGLPPMGAGAPLNLNKATAGEMVEQLGVTKDVAEKIVSNRPYRLKGELVAKNVVPKETYDVIKDRVTVSP</sequence>
<dbReference type="RefSeq" id="WP_289267894.1">
    <property type="nucleotide sequence ID" value="NZ_OX365700.1"/>
</dbReference>
<organism evidence="3 4">
    <name type="scientific">Nitrospira tepida</name>
    <dbReference type="NCBI Taxonomy" id="2973512"/>
    <lineage>
        <taxon>Bacteria</taxon>
        <taxon>Pseudomonadati</taxon>
        <taxon>Nitrospirota</taxon>
        <taxon>Nitrospiria</taxon>
        <taxon>Nitrospirales</taxon>
        <taxon>Nitrospiraceae</taxon>
        <taxon>Nitrospira</taxon>
    </lineage>
</organism>
<feature type="compositionally biased region" description="Pro residues" evidence="2">
    <location>
        <begin position="157"/>
        <end position="169"/>
    </location>
</feature>
<reference evidence="3" key="1">
    <citation type="submission" date="2022-10" db="EMBL/GenBank/DDBJ databases">
        <authorList>
            <person name="Koch H."/>
        </authorList>
    </citation>
    <scope>NUCLEOTIDE SEQUENCE</scope>
    <source>
        <strain evidence="3">DNF</strain>
    </source>
</reference>
<name>A0AA86MXV5_9BACT</name>
<evidence type="ECO:0000313" key="4">
    <source>
        <dbReference type="Proteomes" id="UP001179121"/>
    </source>
</evidence>
<dbReference type="SUPFAM" id="SSF81585">
    <property type="entry name" value="PsbU/PolX domain-like"/>
    <property type="match status" value="1"/>
</dbReference>
<evidence type="ECO:0008006" key="5">
    <source>
        <dbReference type="Google" id="ProtNLM"/>
    </source>
</evidence>